<dbReference type="EMBL" id="CADEAL010003002">
    <property type="protein sequence ID" value="CAB1443133.1"/>
    <property type="molecule type" value="Genomic_DNA"/>
</dbReference>
<sequence length="110" mass="12346">MQPNINYDSLFVSPWFWSDLPQAAALCRQEQQGKCVQVRESQGAFEHAHGKPLADRGDLPCIRVGRKVLFMTICLLDEGPTLMSVFVDSANSHTYFQKPEVVAVSLYTLT</sequence>
<name>A0A9N7V0I4_PLEPL</name>
<evidence type="ECO:0000313" key="1">
    <source>
        <dbReference type="EMBL" id="CAB1443133.1"/>
    </source>
</evidence>
<gene>
    <name evidence="1" type="ORF">PLEPLA_LOCUS30848</name>
</gene>
<comment type="caution">
    <text evidence="1">The sequence shown here is derived from an EMBL/GenBank/DDBJ whole genome shotgun (WGS) entry which is preliminary data.</text>
</comment>
<reference evidence="1" key="1">
    <citation type="submission" date="2020-03" db="EMBL/GenBank/DDBJ databases">
        <authorList>
            <person name="Weist P."/>
        </authorList>
    </citation>
    <scope>NUCLEOTIDE SEQUENCE</scope>
</reference>
<dbReference type="Proteomes" id="UP001153269">
    <property type="component" value="Unassembled WGS sequence"/>
</dbReference>
<proteinExistence type="predicted"/>
<organism evidence="1 2">
    <name type="scientific">Pleuronectes platessa</name>
    <name type="common">European plaice</name>
    <dbReference type="NCBI Taxonomy" id="8262"/>
    <lineage>
        <taxon>Eukaryota</taxon>
        <taxon>Metazoa</taxon>
        <taxon>Chordata</taxon>
        <taxon>Craniata</taxon>
        <taxon>Vertebrata</taxon>
        <taxon>Euteleostomi</taxon>
        <taxon>Actinopterygii</taxon>
        <taxon>Neopterygii</taxon>
        <taxon>Teleostei</taxon>
        <taxon>Neoteleostei</taxon>
        <taxon>Acanthomorphata</taxon>
        <taxon>Carangaria</taxon>
        <taxon>Pleuronectiformes</taxon>
        <taxon>Pleuronectoidei</taxon>
        <taxon>Pleuronectidae</taxon>
        <taxon>Pleuronectes</taxon>
    </lineage>
</organism>
<accession>A0A9N7V0I4</accession>
<keyword evidence="2" id="KW-1185">Reference proteome</keyword>
<evidence type="ECO:0000313" key="2">
    <source>
        <dbReference type="Proteomes" id="UP001153269"/>
    </source>
</evidence>
<dbReference type="AlphaFoldDB" id="A0A9N7V0I4"/>
<protein>
    <submittedName>
        <fullName evidence="1">Uncharacterized protein</fullName>
    </submittedName>
</protein>